<dbReference type="Gene3D" id="3.40.50.300">
    <property type="entry name" value="P-loop containing nucleotide triphosphate hydrolases"/>
    <property type="match status" value="1"/>
</dbReference>
<dbReference type="GO" id="GO:0043190">
    <property type="term" value="C:ATP-binding cassette (ABC) transporter complex"/>
    <property type="evidence" value="ECO:0007669"/>
    <property type="project" value="InterPro"/>
</dbReference>
<dbReference type="Pfam" id="PF00005">
    <property type="entry name" value="ABC_tran"/>
    <property type="match status" value="1"/>
</dbReference>
<gene>
    <name evidence="7" type="ORF">BAU08_14515</name>
</gene>
<evidence type="ECO:0000256" key="2">
    <source>
        <dbReference type="ARBA" id="ARBA00022475"/>
    </source>
</evidence>
<dbReference type="Pfam" id="PF08402">
    <property type="entry name" value="TOBE_2"/>
    <property type="match status" value="1"/>
</dbReference>
<proteinExistence type="predicted"/>
<dbReference type="GO" id="GO:0015847">
    <property type="term" value="P:putrescine transport"/>
    <property type="evidence" value="ECO:0007669"/>
    <property type="project" value="UniProtKB-ARBA"/>
</dbReference>
<evidence type="ECO:0000256" key="3">
    <source>
        <dbReference type="ARBA" id="ARBA00022741"/>
    </source>
</evidence>
<reference evidence="7 8" key="1">
    <citation type="submission" date="2016-06" db="EMBL/GenBank/DDBJ databases">
        <title>Complete genome sequences of Bordetella bronchialis and Bordetella flabilis.</title>
        <authorList>
            <person name="LiPuma J.J."/>
            <person name="Spilker T."/>
        </authorList>
    </citation>
    <scope>NUCLEOTIDE SEQUENCE [LARGE SCALE GENOMIC DNA]</scope>
    <source>
        <strain evidence="7 8">AU17976</strain>
    </source>
</reference>
<keyword evidence="4 7" id="KW-0067">ATP-binding</keyword>
<dbReference type="RefSeq" id="WP_066672812.1">
    <property type="nucleotide sequence ID" value="NZ_CP016171.1"/>
</dbReference>
<accession>A0A193G484</accession>
<dbReference type="EMBL" id="CP016171">
    <property type="protein sequence ID" value="ANN74807.1"/>
    <property type="molecule type" value="Genomic_DNA"/>
</dbReference>
<dbReference type="GO" id="GO:0005524">
    <property type="term" value="F:ATP binding"/>
    <property type="evidence" value="ECO:0007669"/>
    <property type="project" value="UniProtKB-KW"/>
</dbReference>
<evidence type="ECO:0000256" key="5">
    <source>
        <dbReference type="SAM" id="MobiDB-lite"/>
    </source>
</evidence>
<dbReference type="InterPro" id="IPR003439">
    <property type="entry name" value="ABC_transporter-like_ATP-bd"/>
</dbReference>
<dbReference type="PANTHER" id="PTHR42781">
    <property type="entry name" value="SPERMIDINE/PUTRESCINE IMPORT ATP-BINDING PROTEIN POTA"/>
    <property type="match status" value="1"/>
</dbReference>
<dbReference type="InterPro" id="IPR013611">
    <property type="entry name" value="Transp-assoc_OB_typ2"/>
</dbReference>
<keyword evidence="2" id="KW-0472">Membrane</keyword>
<dbReference type="InterPro" id="IPR003593">
    <property type="entry name" value="AAA+_ATPase"/>
</dbReference>
<dbReference type="AlphaFoldDB" id="A0A193G484"/>
<dbReference type="Gene3D" id="2.40.50.100">
    <property type="match status" value="1"/>
</dbReference>
<feature type="region of interest" description="Disordered" evidence="5">
    <location>
        <begin position="269"/>
        <end position="289"/>
    </location>
</feature>
<organism evidence="7 8">
    <name type="scientific">Bordetella bronchialis</name>
    <dbReference type="NCBI Taxonomy" id="463025"/>
    <lineage>
        <taxon>Bacteria</taxon>
        <taxon>Pseudomonadati</taxon>
        <taxon>Pseudomonadota</taxon>
        <taxon>Betaproteobacteria</taxon>
        <taxon>Burkholderiales</taxon>
        <taxon>Alcaligenaceae</taxon>
        <taxon>Bordetella</taxon>
    </lineage>
</organism>
<dbReference type="InterPro" id="IPR027417">
    <property type="entry name" value="P-loop_NTPase"/>
</dbReference>
<sequence>MSVLLDIRGVRKRFGGHAALDAIDLQVRQGEFIALLGPSGCGKTTLLRTIAGFLAPDAGSILIEGQDVSRLPAHRRPLNTVFQNYALFPHMTVLDNVSYGPRRRGTGKAEAAQRARQALEMVGLAGMDGRYPREMSGGQQQRVALARAIVNAPKLLLLDEPLSALDLKLRRRMQLELKHLQEQLGISFVFVTHDQEEAMTMADRIVVMNAGRIEQIGTGPEIYRAPATRFVAEFIGDANLLPFTRAANGHGVALDSLAGLLAVAAADPAPSGNTPPGPDAGGAPTVPARGTAVLRPEDLHIADGGDAPAGHVRFKATVTDVIRVGSHTAILGDAGGQTLQARLPGDCPGLAAGGIRTWSFDPARIHLIAEQP</sequence>
<dbReference type="InterPro" id="IPR017871">
    <property type="entry name" value="ABC_transporter-like_CS"/>
</dbReference>
<dbReference type="Proteomes" id="UP000092213">
    <property type="component" value="Chromosome"/>
</dbReference>
<evidence type="ECO:0000256" key="1">
    <source>
        <dbReference type="ARBA" id="ARBA00022448"/>
    </source>
</evidence>
<keyword evidence="2" id="KW-1003">Cell membrane</keyword>
<dbReference type="PROSITE" id="PS00211">
    <property type="entry name" value="ABC_TRANSPORTER_1"/>
    <property type="match status" value="1"/>
</dbReference>
<evidence type="ECO:0000259" key="6">
    <source>
        <dbReference type="PROSITE" id="PS50893"/>
    </source>
</evidence>
<dbReference type="InterPro" id="IPR008995">
    <property type="entry name" value="Mo/tungstate-bd_C_term_dom"/>
</dbReference>
<dbReference type="FunFam" id="3.40.50.300:FF:000133">
    <property type="entry name" value="Spermidine/putrescine import ATP-binding protein PotA"/>
    <property type="match status" value="1"/>
</dbReference>
<dbReference type="GO" id="GO:0022857">
    <property type="term" value="F:transmembrane transporter activity"/>
    <property type="evidence" value="ECO:0007669"/>
    <property type="project" value="InterPro"/>
</dbReference>
<keyword evidence="3" id="KW-0547">Nucleotide-binding</keyword>
<evidence type="ECO:0000256" key="4">
    <source>
        <dbReference type="ARBA" id="ARBA00022840"/>
    </source>
</evidence>
<dbReference type="STRING" id="463025.BAU08_14515"/>
<dbReference type="SMART" id="SM00382">
    <property type="entry name" value="AAA"/>
    <property type="match status" value="1"/>
</dbReference>
<dbReference type="GO" id="GO:0016887">
    <property type="term" value="F:ATP hydrolysis activity"/>
    <property type="evidence" value="ECO:0007669"/>
    <property type="project" value="InterPro"/>
</dbReference>
<dbReference type="SUPFAM" id="SSF50331">
    <property type="entry name" value="MOP-like"/>
    <property type="match status" value="1"/>
</dbReference>
<evidence type="ECO:0000313" key="8">
    <source>
        <dbReference type="Proteomes" id="UP000092213"/>
    </source>
</evidence>
<feature type="domain" description="ABC transporter" evidence="6">
    <location>
        <begin position="5"/>
        <end position="235"/>
    </location>
</feature>
<protein>
    <submittedName>
        <fullName evidence="7">Fe3+/spermidine/putrescine ABC transporter ATP-binding protein</fullName>
    </submittedName>
</protein>
<dbReference type="InterPro" id="IPR050093">
    <property type="entry name" value="ABC_SmlMolc_Importer"/>
</dbReference>
<dbReference type="PANTHER" id="PTHR42781:SF4">
    <property type="entry name" value="SPERMIDINE_PUTRESCINE IMPORT ATP-BINDING PROTEIN POTA"/>
    <property type="match status" value="1"/>
</dbReference>
<name>A0A193G484_9BORD</name>
<dbReference type="SUPFAM" id="SSF52540">
    <property type="entry name" value="P-loop containing nucleoside triphosphate hydrolases"/>
    <property type="match status" value="1"/>
</dbReference>
<keyword evidence="1" id="KW-0813">Transport</keyword>
<evidence type="ECO:0000313" key="7">
    <source>
        <dbReference type="EMBL" id="ANN74807.1"/>
    </source>
</evidence>
<dbReference type="PROSITE" id="PS50893">
    <property type="entry name" value="ABC_TRANSPORTER_2"/>
    <property type="match status" value="1"/>
</dbReference>